<evidence type="ECO:0000313" key="2">
    <source>
        <dbReference type="EMBL" id="KAB8293778.1"/>
    </source>
</evidence>
<dbReference type="EMBL" id="VIGI01000011">
    <property type="protein sequence ID" value="KAB8293778.1"/>
    <property type="molecule type" value="Genomic_DNA"/>
</dbReference>
<comment type="caution">
    <text evidence="2">The sequence shown here is derived from an EMBL/GenBank/DDBJ whole genome shotgun (WGS) entry which is preliminary data.</text>
</comment>
<dbReference type="Proteomes" id="UP000326757">
    <property type="component" value="Unassembled WGS sequence"/>
</dbReference>
<dbReference type="AlphaFoldDB" id="A0A5N6JXB4"/>
<reference evidence="2 3" key="1">
    <citation type="submission" date="2019-06" db="EMBL/GenBank/DDBJ databases">
        <title>Genome Sequence of the Brown Rot Fungal Pathogen Monilinia laxa.</title>
        <authorList>
            <person name="De Miccolis Angelini R.M."/>
            <person name="Landi L."/>
            <person name="Abate D."/>
            <person name="Pollastro S."/>
            <person name="Romanazzi G."/>
            <person name="Faretra F."/>
        </authorList>
    </citation>
    <scope>NUCLEOTIDE SEQUENCE [LARGE SCALE GENOMIC DNA]</scope>
    <source>
        <strain evidence="2 3">Mlax316</strain>
    </source>
</reference>
<evidence type="ECO:0000256" key="1">
    <source>
        <dbReference type="SAM" id="MobiDB-lite"/>
    </source>
</evidence>
<organism evidence="2 3">
    <name type="scientific">Monilinia laxa</name>
    <name type="common">Brown rot fungus</name>
    <name type="synonym">Sclerotinia laxa</name>
    <dbReference type="NCBI Taxonomy" id="61186"/>
    <lineage>
        <taxon>Eukaryota</taxon>
        <taxon>Fungi</taxon>
        <taxon>Dikarya</taxon>
        <taxon>Ascomycota</taxon>
        <taxon>Pezizomycotina</taxon>
        <taxon>Leotiomycetes</taxon>
        <taxon>Helotiales</taxon>
        <taxon>Sclerotiniaceae</taxon>
        <taxon>Monilinia</taxon>
    </lineage>
</organism>
<name>A0A5N6JXB4_MONLA</name>
<sequence length="85" mass="9629">MHEQEIAEEEMNQGDIDAMDNIEESIAEESTGIIMVDEENVEPKHKVEQNLNAEENAMGSMMEREGARRKTGESRYDAIVLDDSD</sequence>
<accession>A0A5N6JXB4</accession>
<proteinExistence type="predicted"/>
<keyword evidence="3" id="KW-1185">Reference proteome</keyword>
<protein>
    <submittedName>
        <fullName evidence="2">Uncharacterized protein</fullName>
    </submittedName>
</protein>
<evidence type="ECO:0000313" key="3">
    <source>
        <dbReference type="Proteomes" id="UP000326757"/>
    </source>
</evidence>
<feature type="compositionally biased region" description="Basic and acidic residues" evidence="1">
    <location>
        <begin position="62"/>
        <end position="76"/>
    </location>
</feature>
<dbReference type="OrthoDB" id="10417878at2759"/>
<gene>
    <name evidence="2" type="ORF">EYC80_009263</name>
</gene>
<feature type="region of interest" description="Disordered" evidence="1">
    <location>
        <begin position="56"/>
        <end position="76"/>
    </location>
</feature>